<proteinExistence type="predicted"/>
<dbReference type="InterPro" id="IPR012912">
    <property type="entry name" value="Plasmid_pRiA4b_Orf3-like"/>
</dbReference>
<dbReference type="Pfam" id="PF07929">
    <property type="entry name" value="PRiA4_ORF3"/>
    <property type="match status" value="1"/>
</dbReference>
<gene>
    <name evidence="2" type="ORF">ACFP1L_02465</name>
</gene>
<reference evidence="3" key="1">
    <citation type="journal article" date="2019" name="Int. J. Syst. Evol. Microbiol.">
        <title>The Global Catalogue of Microorganisms (GCM) 10K type strain sequencing project: providing services to taxonomists for standard genome sequencing and annotation.</title>
        <authorList>
            <consortium name="The Broad Institute Genomics Platform"/>
            <consortium name="The Broad Institute Genome Sequencing Center for Infectious Disease"/>
            <person name="Wu L."/>
            <person name="Ma J."/>
        </authorList>
    </citation>
    <scope>NUCLEOTIDE SEQUENCE [LARGE SCALE GENOMIC DNA]</scope>
    <source>
        <strain evidence="3">CCM 8930</strain>
    </source>
</reference>
<protein>
    <submittedName>
        <fullName evidence="2">Plasmid pRiA4b ORF-3 family protein</fullName>
    </submittedName>
</protein>
<name>A0ABW1SGX6_9LACO</name>
<evidence type="ECO:0000259" key="1">
    <source>
        <dbReference type="Pfam" id="PF07929"/>
    </source>
</evidence>
<dbReference type="RefSeq" id="WP_137615055.1">
    <property type="nucleotide sequence ID" value="NZ_BJDI01000001.1"/>
</dbReference>
<sequence>MPILIYKKIRYTYDFGDGWEHKITFKYMLTFAEVKAVQVPSFFVESGCQLY</sequence>
<dbReference type="Gene3D" id="3.10.290.30">
    <property type="entry name" value="MM3350-like"/>
    <property type="match status" value="1"/>
</dbReference>
<evidence type="ECO:0000313" key="2">
    <source>
        <dbReference type="EMBL" id="MFC6200759.1"/>
    </source>
</evidence>
<feature type="domain" description="Plasmid pRiA4b Orf3-like" evidence="1">
    <location>
        <begin position="6"/>
        <end position="33"/>
    </location>
</feature>
<dbReference type="SUPFAM" id="SSF159941">
    <property type="entry name" value="MM3350-like"/>
    <property type="match status" value="1"/>
</dbReference>
<dbReference type="Proteomes" id="UP001596171">
    <property type="component" value="Unassembled WGS sequence"/>
</dbReference>
<dbReference type="EMBL" id="JBHSSE010000003">
    <property type="protein sequence ID" value="MFC6200759.1"/>
    <property type="molecule type" value="Genomic_DNA"/>
</dbReference>
<dbReference type="InterPro" id="IPR024047">
    <property type="entry name" value="MM3350-like_sf"/>
</dbReference>
<keyword evidence="3" id="KW-1185">Reference proteome</keyword>
<organism evidence="2 3">
    <name type="scientific">Lactiplantibacillus nangangensis</name>
    <dbReference type="NCBI Taxonomy" id="2559917"/>
    <lineage>
        <taxon>Bacteria</taxon>
        <taxon>Bacillati</taxon>
        <taxon>Bacillota</taxon>
        <taxon>Bacilli</taxon>
        <taxon>Lactobacillales</taxon>
        <taxon>Lactobacillaceae</taxon>
        <taxon>Lactiplantibacillus</taxon>
    </lineage>
</organism>
<comment type="caution">
    <text evidence="2">The sequence shown here is derived from an EMBL/GenBank/DDBJ whole genome shotgun (WGS) entry which is preliminary data.</text>
</comment>
<evidence type="ECO:0000313" key="3">
    <source>
        <dbReference type="Proteomes" id="UP001596171"/>
    </source>
</evidence>
<accession>A0ABW1SGX6</accession>